<organism evidence="3 4">
    <name type="scientific">Coprinellus micaceus</name>
    <name type="common">Glistening ink-cap mushroom</name>
    <name type="synonym">Coprinus micaceus</name>
    <dbReference type="NCBI Taxonomy" id="71717"/>
    <lineage>
        <taxon>Eukaryota</taxon>
        <taxon>Fungi</taxon>
        <taxon>Dikarya</taxon>
        <taxon>Basidiomycota</taxon>
        <taxon>Agaricomycotina</taxon>
        <taxon>Agaricomycetes</taxon>
        <taxon>Agaricomycetidae</taxon>
        <taxon>Agaricales</taxon>
        <taxon>Agaricineae</taxon>
        <taxon>Psathyrellaceae</taxon>
        <taxon>Coprinellus</taxon>
    </lineage>
</organism>
<sequence>MIAWGTPLFLPTPPLPTMKHLYSSIACINTHPLLHFLKPQCLLFNQTGVFPLPVHHAFSCARDCDVLCTDLTTGVYSLVTIPSLRVTTVTRQLLQESPLPRLTRSPYFFFCLLAIIVLIITLCLYGHVARPKRDGKKDMMKLRLTGGPPYMPSQPRSLCDENPSQIHVTSEYYAPKLVGTWALVRYICEESRSRVRKLRSPGAETRGRSGVGRELRGWTDHSYPPKRALRRKCWVPTKYSSYGSNSQPRRAQVALPASRQDMRRQHTLI</sequence>
<comment type="caution">
    <text evidence="3">The sequence shown here is derived from an EMBL/GenBank/DDBJ whole genome shotgun (WGS) entry which is preliminary data.</text>
</comment>
<keyword evidence="2" id="KW-0812">Transmembrane</keyword>
<evidence type="ECO:0000256" key="2">
    <source>
        <dbReference type="SAM" id="Phobius"/>
    </source>
</evidence>
<reference evidence="3 4" key="1">
    <citation type="journal article" date="2019" name="Nat. Ecol. Evol.">
        <title>Megaphylogeny resolves global patterns of mushroom evolution.</title>
        <authorList>
            <person name="Varga T."/>
            <person name="Krizsan K."/>
            <person name="Foldi C."/>
            <person name="Dima B."/>
            <person name="Sanchez-Garcia M."/>
            <person name="Sanchez-Ramirez S."/>
            <person name="Szollosi G.J."/>
            <person name="Szarkandi J.G."/>
            <person name="Papp V."/>
            <person name="Albert L."/>
            <person name="Andreopoulos W."/>
            <person name="Angelini C."/>
            <person name="Antonin V."/>
            <person name="Barry K.W."/>
            <person name="Bougher N.L."/>
            <person name="Buchanan P."/>
            <person name="Buyck B."/>
            <person name="Bense V."/>
            <person name="Catcheside P."/>
            <person name="Chovatia M."/>
            <person name="Cooper J."/>
            <person name="Damon W."/>
            <person name="Desjardin D."/>
            <person name="Finy P."/>
            <person name="Geml J."/>
            <person name="Haridas S."/>
            <person name="Hughes K."/>
            <person name="Justo A."/>
            <person name="Karasinski D."/>
            <person name="Kautmanova I."/>
            <person name="Kiss B."/>
            <person name="Kocsube S."/>
            <person name="Kotiranta H."/>
            <person name="LaButti K.M."/>
            <person name="Lechner B.E."/>
            <person name="Liimatainen K."/>
            <person name="Lipzen A."/>
            <person name="Lukacs Z."/>
            <person name="Mihaltcheva S."/>
            <person name="Morgado L.N."/>
            <person name="Niskanen T."/>
            <person name="Noordeloos M.E."/>
            <person name="Ohm R.A."/>
            <person name="Ortiz-Santana B."/>
            <person name="Ovrebo C."/>
            <person name="Racz N."/>
            <person name="Riley R."/>
            <person name="Savchenko A."/>
            <person name="Shiryaev A."/>
            <person name="Soop K."/>
            <person name="Spirin V."/>
            <person name="Szebenyi C."/>
            <person name="Tomsovsky M."/>
            <person name="Tulloss R.E."/>
            <person name="Uehling J."/>
            <person name="Grigoriev I.V."/>
            <person name="Vagvolgyi C."/>
            <person name="Papp T."/>
            <person name="Martin F.M."/>
            <person name="Miettinen O."/>
            <person name="Hibbett D.S."/>
            <person name="Nagy L.G."/>
        </authorList>
    </citation>
    <scope>NUCLEOTIDE SEQUENCE [LARGE SCALE GENOMIC DNA]</scope>
    <source>
        <strain evidence="3 4">FP101781</strain>
    </source>
</reference>
<evidence type="ECO:0000313" key="3">
    <source>
        <dbReference type="EMBL" id="TEB28008.1"/>
    </source>
</evidence>
<gene>
    <name evidence="3" type="ORF">FA13DRAFT_825574</name>
</gene>
<evidence type="ECO:0000256" key="1">
    <source>
        <dbReference type="SAM" id="MobiDB-lite"/>
    </source>
</evidence>
<dbReference type="AlphaFoldDB" id="A0A4Y7T234"/>
<feature type="transmembrane region" description="Helical" evidence="2">
    <location>
        <begin position="107"/>
        <end position="128"/>
    </location>
</feature>
<protein>
    <submittedName>
        <fullName evidence="3">Uncharacterized protein</fullName>
    </submittedName>
</protein>
<feature type="compositionally biased region" description="Basic and acidic residues" evidence="1">
    <location>
        <begin position="260"/>
        <end position="269"/>
    </location>
</feature>
<name>A0A4Y7T234_COPMI</name>
<accession>A0A4Y7T234</accession>
<evidence type="ECO:0000313" key="4">
    <source>
        <dbReference type="Proteomes" id="UP000298030"/>
    </source>
</evidence>
<keyword evidence="2" id="KW-1133">Transmembrane helix</keyword>
<keyword evidence="4" id="KW-1185">Reference proteome</keyword>
<proteinExistence type="predicted"/>
<feature type="region of interest" description="Disordered" evidence="1">
    <location>
        <begin position="243"/>
        <end position="269"/>
    </location>
</feature>
<dbReference type="Proteomes" id="UP000298030">
    <property type="component" value="Unassembled WGS sequence"/>
</dbReference>
<dbReference type="EMBL" id="QPFP01000035">
    <property type="protein sequence ID" value="TEB28008.1"/>
    <property type="molecule type" value="Genomic_DNA"/>
</dbReference>
<keyword evidence="2" id="KW-0472">Membrane</keyword>